<dbReference type="SUPFAM" id="SSF160191">
    <property type="entry name" value="YcgL-like"/>
    <property type="match status" value="1"/>
</dbReference>
<sequence>MLCDVFSSRRKADTYLYLPHGADFEEIPQALRESFGTPVKVLTVNLAKREQLARISTAELTRHLNDPGFYLQLPPAQEKLK</sequence>
<dbReference type="PROSITE" id="PS51648">
    <property type="entry name" value="YCGL"/>
    <property type="match status" value="1"/>
</dbReference>
<dbReference type="InterPro" id="IPR038068">
    <property type="entry name" value="YcgL-like_sf"/>
</dbReference>
<name>A0A4R6P108_9GAMM</name>
<dbReference type="PANTHER" id="PTHR38109">
    <property type="entry name" value="PROTEIN YCGL"/>
    <property type="match status" value="1"/>
</dbReference>
<protein>
    <recommendedName>
        <fullName evidence="1">YcgL domain-containing protein DEU29_11673</fullName>
    </recommendedName>
</protein>
<evidence type="ECO:0000313" key="4">
    <source>
        <dbReference type="Proteomes" id="UP000295531"/>
    </source>
</evidence>
<proteinExistence type="inferred from homology"/>
<evidence type="ECO:0000313" key="3">
    <source>
        <dbReference type="EMBL" id="TDP29972.1"/>
    </source>
</evidence>
<dbReference type="Pfam" id="PF05166">
    <property type="entry name" value="YcgL"/>
    <property type="match status" value="1"/>
</dbReference>
<dbReference type="EMBL" id="SNXI01000016">
    <property type="protein sequence ID" value="TDP29972.1"/>
    <property type="molecule type" value="Genomic_DNA"/>
</dbReference>
<organism evidence="3 4">
    <name type="scientific">Idiomarina aquatica</name>
    <dbReference type="NCBI Taxonomy" id="1327752"/>
    <lineage>
        <taxon>Bacteria</taxon>
        <taxon>Pseudomonadati</taxon>
        <taxon>Pseudomonadota</taxon>
        <taxon>Gammaproteobacteria</taxon>
        <taxon>Alteromonadales</taxon>
        <taxon>Idiomarinaceae</taxon>
        <taxon>Idiomarina</taxon>
    </lineage>
</organism>
<accession>A0A4R6P108</accession>
<dbReference type="RefSeq" id="WP_133540405.1">
    <property type="nucleotide sequence ID" value="NZ_SNXI01000016.1"/>
</dbReference>
<evidence type="ECO:0000259" key="2">
    <source>
        <dbReference type="PROSITE" id="PS51648"/>
    </source>
</evidence>
<reference evidence="3 4" key="1">
    <citation type="submission" date="2019-03" db="EMBL/GenBank/DDBJ databases">
        <title>Freshwater and sediment microbial communities from various areas in North America, analyzing microbe dynamics in response to fracking.</title>
        <authorList>
            <person name="Lamendella R."/>
        </authorList>
    </citation>
    <scope>NUCLEOTIDE SEQUENCE [LARGE SCALE GENOMIC DNA]</scope>
    <source>
        <strain evidence="3 4">18_TX</strain>
    </source>
</reference>
<evidence type="ECO:0000256" key="1">
    <source>
        <dbReference type="HAMAP-Rule" id="MF_01866"/>
    </source>
</evidence>
<dbReference type="OrthoDB" id="7062382at2"/>
<dbReference type="AlphaFoldDB" id="A0A4R6P108"/>
<dbReference type="InterPro" id="IPR027354">
    <property type="entry name" value="YcgL_dom"/>
</dbReference>
<dbReference type="HAMAP" id="MF_01866">
    <property type="entry name" value="UPF0745"/>
    <property type="match status" value="1"/>
</dbReference>
<dbReference type="Gene3D" id="3.10.510.20">
    <property type="entry name" value="YcgL domain"/>
    <property type="match status" value="1"/>
</dbReference>
<feature type="domain" description="YcgL" evidence="2">
    <location>
        <begin position="1"/>
        <end position="81"/>
    </location>
</feature>
<gene>
    <name evidence="3" type="ORF">DEU29_11673</name>
</gene>
<comment type="caution">
    <text evidence="3">The sequence shown here is derived from an EMBL/GenBank/DDBJ whole genome shotgun (WGS) entry which is preliminary data.</text>
</comment>
<keyword evidence="4" id="KW-1185">Reference proteome</keyword>
<dbReference type="Proteomes" id="UP000295531">
    <property type="component" value="Unassembled WGS sequence"/>
</dbReference>
<dbReference type="PANTHER" id="PTHR38109:SF1">
    <property type="entry name" value="PROTEIN YCGL"/>
    <property type="match status" value="1"/>
</dbReference>